<dbReference type="RefSeq" id="WP_146958818.1">
    <property type="nucleotide sequence ID" value="NZ_CP042467.1"/>
</dbReference>
<proteinExistence type="predicted"/>
<protein>
    <submittedName>
        <fullName evidence="2">Uncharacterized protein</fullName>
    </submittedName>
</protein>
<dbReference type="AlphaFoldDB" id="A0A5B8XSV6"/>
<evidence type="ECO:0000313" key="2">
    <source>
        <dbReference type="EMBL" id="QED27133.1"/>
    </source>
</evidence>
<dbReference type="Proteomes" id="UP000321595">
    <property type="component" value="Chromosome"/>
</dbReference>
<keyword evidence="3" id="KW-1185">Reference proteome</keyword>
<evidence type="ECO:0000313" key="3">
    <source>
        <dbReference type="Proteomes" id="UP000321595"/>
    </source>
</evidence>
<dbReference type="KEGG" id="bbae:FRD01_07730"/>
<accession>A0A5B8XSV6</accession>
<organism evidence="2 3">
    <name type="scientific">Microvenator marinus</name>
    <dbReference type="NCBI Taxonomy" id="2600177"/>
    <lineage>
        <taxon>Bacteria</taxon>
        <taxon>Deltaproteobacteria</taxon>
        <taxon>Bradymonadales</taxon>
        <taxon>Microvenatoraceae</taxon>
        <taxon>Microvenator</taxon>
    </lineage>
</organism>
<sequence>MEWFLFVSVIFATPLFVVDHHQTMEAGENVEATTSIRENPRIRLSERKPITFKDVGHLHYKIQLDRDKRTSTPTQQHRESLREVLTELEVITSVPRRPRNAKKGTGRSSVWGKDADVEWGPGTINWRPPKTPKRSLVKSNDVEDLATHLQSKRAARMEEP</sequence>
<name>A0A5B8XSV6_9DELT</name>
<reference evidence="2 3" key="1">
    <citation type="submission" date="2019-08" db="EMBL/GenBank/DDBJ databases">
        <authorList>
            <person name="Liang Q."/>
        </authorList>
    </citation>
    <scope>NUCLEOTIDE SEQUENCE [LARGE SCALE GENOMIC DNA]</scope>
    <source>
        <strain evidence="2 3">V1718</strain>
    </source>
</reference>
<evidence type="ECO:0000256" key="1">
    <source>
        <dbReference type="SAM" id="MobiDB-lite"/>
    </source>
</evidence>
<feature type="region of interest" description="Disordered" evidence="1">
    <location>
        <begin position="95"/>
        <end position="160"/>
    </location>
</feature>
<feature type="compositionally biased region" description="Basic residues" evidence="1">
    <location>
        <begin position="96"/>
        <end position="105"/>
    </location>
</feature>
<gene>
    <name evidence="2" type="ORF">FRD01_07730</name>
</gene>
<dbReference type="EMBL" id="CP042467">
    <property type="protein sequence ID" value="QED27133.1"/>
    <property type="molecule type" value="Genomic_DNA"/>
</dbReference>